<name>A0A5C1DIJ5_9NEIS</name>
<dbReference type="InterPro" id="IPR017482">
    <property type="entry name" value="Lambda-type_endonuclease"/>
</dbReference>
<organism evidence="3 4">
    <name type="scientific">Chromobacterium paludis</name>
    <dbReference type="NCBI Taxonomy" id="2605945"/>
    <lineage>
        <taxon>Bacteria</taxon>
        <taxon>Pseudomonadati</taxon>
        <taxon>Pseudomonadota</taxon>
        <taxon>Betaproteobacteria</taxon>
        <taxon>Neisseriales</taxon>
        <taxon>Chromobacteriaceae</taxon>
        <taxon>Chromobacterium</taxon>
    </lineage>
</organism>
<dbReference type="InterPro" id="IPR011335">
    <property type="entry name" value="Restrct_endonuc-II-like"/>
</dbReference>
<dbReference type="KEGG" id="chrm:FYK34_13455"/>
<feature type="region of interest" description="Disordered" evidence="1">
    <location>
        <begin position="143"/>
        <end position="162"/>
    </location>
</feature>
<accession>A0A5C1DIJ5</accession>
<dbReference type="Proteomes" id="UP000322079">
    <property type="component" value="Chromosome"/>
</dbReference>
<evidence type="ECO:0000256" key="1">
    <source>
        <dbReference type="SAM" id="MobiDB-lite"/>
    </source>
</evidence>
<protein>
    <submittedName>
        <fullName evidence="3">YqaJ viral recombinase family protein</fullName>
    </submittedName>
</protein>
<keyword evidence="4" id="KW-1185">Reference proteome</keyword>
<evidence type="ECO:0000313" key="3">
    <source>
        <dbReference type="EMBL" id="QEL56494.1"/>
    </source>
</evidence>
<feature type="domain" description="YqaJ viral recombinase" evidence="2">
    <location>
        <begin position="22"/>
        <end position="134"/>
    </location>
</feature>
<reference evidence="3 4" key="1">
    <citation type="submission" date="2019-08" db="EMBL/GenBank/DDBJ databases">
        <title>Chromobacterium paludis, a novel bacterium isolated from a Maryland marsh pond.</title>
        <authorList>
            <person name="Blackburn M.B."/>
            <person name="Gundersen-Rindal D.E."/>
        </authorList>
    </citation>
    <scope>NUCLEOTIDE SEQUENCE [LARGE SCALE GENOMIC DNA]</scope>
    <source>
        <strain evidence="4">IIBBL 257-1</strain>
    </source>
</reference>
<dbReference type="NCBIfam" id="TIGR03033">
    <property type="entry name" value="phage_rel_nuc"/>
    <property type="match status" value="1"/>
</dbReference>
<proteinExistence type="predicted"/>
<dbReference type="Gene3D" id="3.90.320.10">
    <property type="match status" value="1"/>
</dbReference>
<evidence type="ECO:0000259" key="2">
    <source>
        <dbReference type="Pfam" id="PF09588"/>
    </source>
</evidence>
<dbReference type="AlphaFoldDB" id="A0A5C1DIJ5"/>
<gene>
    <name evidence="3" type="ORF">FYK34_13455</name>
</gene>
<evidence type="ECO:0000313" key="4">
    <source>
        <dbReference type="Proteomes" id="UP000322079"/>
    </source>
</evidence>
<dbReference type="Pfam" id="PF09588">
    <property type="entry name" value="YqaJ"/>
    <property type="match status" value="1"/>
</dbReference>
<dbReference type="EMBL" id="CP043473">
    <property type="protein sequence ID" value="QEL56494.1"/>
    <property type="molecule type" value="Genomic_DNA"/>
</dbReference>
<dbReference type="InterPro" id="IPR011604">
    <property type="entry name" value="PDDEXK-like_dom_sf"/>
</dbReference>
<dbReference type="RefSeq" id="WP_149297222.1">
    <property type="nucleotide sequence ID" value="NZ_CP043473.1"/>
</dbReference>
<sequence>MRERYGQALRLASTLKLSREAWLAIRRQGIGSSGAAAAIGLSPYKCALSLWLEKTGRKAPEDLAQKEPMLWGTILEPVLAGVYAQRTGRRVRRVNAVLQHAEHPFMLANLDREVVGADAGVGTLEIKTASYRRCCINPEQVEDPLSPNGFMPQPPYKDGPAC</sequence>
<feature type="compositionally biased region" description="Pro residues" evidence="1">
    <location>
        <begin position="152"/>
        <end position="162"/>
    </location>
</feature>
<dbReference type="SUPFAM" id="SSF52980">
    <property type="entry name" value="Restriction endonuclease-like"/>
    <property type="match status" value="1"/>
</dbReference>
<dbReference type="InterPro" id="IPR019080">
    <property type="entry name" value="YqaJ_viral_recombinase"/>
</dbReference>